<dbReference type="AlphaFoldDB" id="A0AAD4IZH8"/>
<accession>A0AAD4IZH8</accession>
<evidence type="ECO:0000313" key="2">
    <source>
        <dbReference type="EMBL" id="KAH6824119.1"/>
    </source>
</evidence>
<gene>
    <name evidence="2" type="ORF">C2S53_012004</name>
</gene>
<proteinExistence type="predicted"/>
<feature type="region of interest" description="Disordered" evidence="1">
    <location>
        <begin position="107"/>
        <end position="127"/>
    </location>
</feature>
<comment type="caution">
    <text evidence="2">The sequence shown here is derived from an EMBL/GenBank/DDBJ whole genome shotgun (WGS) entry which is preliminary data.</text>
</comment>
<dbReference type="Proteomes" id="UP001190926">
    <property type="component" value="Unassembled WGS sequence"/>
</dbReference>
<keyword evidence="3" id="KW-1185">Reference proteome</keyword>
<reference evidence="2 3" key="1">
    <citation type="journal article" date="2021" name="Nat. Commun.">
        <title>Incipient diploidization of the medicinal plant Perilla within 10,000 years.</title>
        <authorList>
            <person name="Zhang Y."/>
            <person name="Shen Q."/>
            <person name="Leng L."/>
            <person name="Zhang D."/>
            <person name="Chen S."/>
            <person name="Shi Y."/>
            <person name="Ning Z."/>
            <person name="Chen S."/>
        </authorList>
    </citation>
    <scope>NUCLEOTIDE SEQUENCE [LARGE SCALE GENOMIC DNA]</scope>
    <source>
        <strain evidence="3">cv. PC099</strain>
    </source>
</reference>
<protein>
    <submittedName>
        <fullName evidence="2">Uncharacterized protein</fullName>
    </submittedName>
</protein>
<evidence type="ECO:0000256" key="1">
    <source>
        <dbReference type="SAM" id="MobiDB-lite"/>
    </source>
</evidence>
<evidence type="ECO:0000313" key="3">
    <source>
        <dbReference type="Proteomes" id="UP001190926"/>
    </source>
</evidence>
<dbReference type="EMBL" id="SDAM02000517">
    <property type="protein sequence ID" value="KAH6824119.1"/>
    <property type="molecule type" value="Genomic_DNA"/>
</dbReference>
<name>A0AAD4IZH8_PERFH</name>
<sequence length="406" mass="46414">MCCRVRRKRLVCARVPDVIGMNFRIGSDLHYPRKKLEMASFGFLVRLKVRRSSVESHQFVFLNMSATSSDNEAVMLVPEVKVDVLSPPLEGGRNARSAKRKFSFDGASSKTVDCSSPKGDRTPSPFGATCPGTSSLAKLFPRFIAPEKKFVEAMVIDGRTVLHAEPRHAPASPFSLICGAGGESSKGSANTLEDEFEFLDWYHAPNPMWWVSLLSLPNNVEDSAERDWFLPVIHRESKLTQEYMDVILHPLVQNFEPHEAPWVRNWTFLDFKCWSHYDECWEILSPYVSGRQPTTGSLAWKDVERIFGVGDLDSNHWILYEICKSEELVRVYDPMANEMSPSHVNDTFFSMSYHSPDLFEEAEIEFGFPRAHRWRVSANPSHCNRARLRYCASLFKFGMEWLVRSV</sequence>
<organism evidence="2 3">
    <name type="scientific">Perilla frutescens var. hirtella</name>
    <name type="common">Perilla citriodora</name>
    <name type="synonym">Perilla setoyensis</name>
    <dbReference type="NCBI Taxonomy" id="608512"/>
    <lineage>
        <taxon>Eukaryota</taxon>
        <taxon>Viridiplantae</taxon>
        <taxon>Streptophyta</taxon>
        <taxon>Embryophyta</taxon>
        <taxon>Tracheophyta</taxon>
        <taxon>Spermatophyta</taxon>
        <taxon>Magnoliopsida</taxon>
        <taxon>eudicotyledons</taxon>
        <taxon>Gunneridae</taxon>
        <taxon>Pentapetalae</taxon>
        <taxon>asterids</taxon>
        <taxon>lamiids</taxon>
        <taxon>Lamiales</taxon>
        <taxon>Lamiaceae</taxon>
        <taxon>Nepetoideae</taxon>
        <taxon>Elsholtzieae</taxon>
        <taxon>Perilla</taxon>
    </lineage>
</organism>